<organism evidence="6 7">
    <name type="scientific">Nonomuraea glycinis</name>
    <dbReference type="NCBI Taxonomy" id="2047744"/>
    <lineage>
        <taxon>Bacteria</taxon>
        <taxon>Bacillati</taxon>
        <taxon>Actinomycetota</taxon>
        <taxon>Actinomycetes</taxon>
        <taxon>Streptosporangiales</taxon>
        <taxon>Streptosporangiaceae</taxon>
        <taxon>Nonomuraea</taxon>
    </lineage>
</organism>
<evidence type="ECO:0000313" key="6">
    <source>
        <dbReference type="EMBL" id="GGP02639.1"/>
    </source>
</evidence>
<reference evidence="6" key="1">
    <citation type="journal article" date="2014" name="Int. J. Syst. Evol. Microbiol.">
        <title>Complete genome sequence of Corynebacterium casei LMG S-19264T (=DSM 44701T), isolated from a smear-ripened cheese.</title>
        <authorList>
            <consortium name="US DOE Joint Genome Institute (JGI-PGF)"/>
            <person name="Walter F."/>
            <person name="Albersmeier A."/>
            <person name="Kalinowski J."/>
            <person name="Ruckert C."/>
        </authorList>
    </citation>
    <scope>NUCLEOTIDE SEQUENCE</scope>
    <source>
        <strain evidence="6">CGMCC 4.7430</strain>
    </source>
</reference>
<dbReference type="Pfam" id="PF00440">
    <property type="entry name" value="TetR_N"/>
    <property type="match status" value="1"/>
</dbReference>
<dbReference type="InterPro" id="IPR050109">
    <property type="entry name" value="HTH-type_TetR-like_transc_reg"/>
</dbReference>
<evidence type="ECO:0000259" key="5">
    <source>
        <dbReference type="PROSITE" id="PS50977"/>
    </source>
</evidence>
<evidence type="ECO:0000256" key="3">
    <source>
        <dbReference type="ARBA" id="ARBA00023163"/>
    </source>
</evidence>
<evidence type="ECO:0000256" key="2">
    <source>
        <dbReference type="ARBA" id="ARBA00023125"/>
    </source>
</evidence>
<feature type="domain" description="HTH tetR-type" evidence="5">
    <location>
        <begin position="1"/>
        <end position="46"/>
    </location>
</feature>
<dbReference type="AlphaFoldDB" id="A0A918A0F0"/>
<dbReference type="SUPFAM" id="SSF48498">
    <property type="entry name" value="Tetracyclin repressor-like, C-terminal domain"/>
    <property type="match status" value="1"/>
</dbReference>
<keyword evidence="2 4" id="KW-0238">DNA-binding</keyword>
<dbReference type="Gene3D" id="1.10.357.10">
    <property type="entry name" value="Tetracycline Repressor, domain 2"/>
    <property type="match status" value="1"/>
</dbReference>
<dbReference type="InterPro" id="IPR036271">
    <property type="entry name" value="Tet_transcr_reg_TetR-rel_C_sf"/>
</dbReference>
<keyword evidence="7" id="KW-1185">Reference proteome</keyword>
<dbReference type="InterPro" id="IPR001647">
    <property type="entry name" value="HTH_TetR"/>
</dbReference>
<keyword evidence="3" id="KW-0804">Transcription</keyword>
<evidence type="ECO:0000256" key="1">
    <source>
        <dbReference type="ARBA" id="ARBA00023015"/>
    </source>
</evidence>
<name>A0A918A0F0_9ACTN</name>
<dbReference type="PANTHER" id="PTHR30055:SF234">
    <property type="entry name" value="HTH-TYPE TRANSCRIPTIONAL REGULATOR BETI"/>
    <property type="match status" value="1"/>
</dbReference>
<comment type="caution">
    <text evidence="6">The sequence shown here is derived from an EMBL/GenBank/DDBJ whole genome shotgun (WGS) entry which is preliminary data.</text>
</comment>
<feature type="DNA-binding region" description="H-T-H motif" evidence="4">
    <location>
        <begin position="9"/>
        <end position="28"/>
    </location>
</feature>
<dbReference type="PANTHER" id="PTHR30055">
    <property type="entry name" value="HTH-TYPE TRANSCRIPTIONAL REGULATOR RUTR"/>
    <property type="match status" value="1"/>
</dbReference>
<evidence type="ECO:0000256" key="4">
    <source>
        <dbReference type="PROSITE-ProRule" id="PRU00335"/>
    </source>
</evidence>
<dbReference type="EMBL" id="BMNK01000002">
    <property type="protein sequence ID" value="GGP02639.1"/>
    <property type="molecule type" value="Genomic_DNA"/>
</dbReference>
<keyword evidence="1" id="KW-0805">Transcription regulation</keyword>
<dbReference type="GO" id="GO:0003700">
    <property type="term" value="F:DNA-binding transcription factor activity"/>
    <property type="evidence" value="ECO:0007669"/>
    <property type="project" value="TreeGrafter"/>
</dbReference>
<proteinExistence type="predicted"/>
<sequence>MLGQRPDASVEEIAAAAGVARQTVYAHYPSRQALLSAVIDQITDDAIAAIDAADIDAGPATAALLRWLDTSWHLLERYPLLLHPSVATIDPQKSYERHVPITDRLQRLIRRGQDSGEFDPALSPIWLLTATMALGHAAGDEVAAGRMTSAQAGKALRESVRRLYMTANPQHINE</sequence>
<dbReference type="InterPro" id="IPR009057">
    <property type="entry name" value="Homeodomain-like_sf"/>
</dbReference>
<evidence type="ECO:0000313" key="7">
    <source>
        <dbReference type="Proteomes" id="UP000660745"/>
    </source>
</evidence>
<dbReference type="SUPFAM" id="SSF46689">
    <property type="entry name" value="Homeodomain-like"/>
    <property type="match status" value="1"/>
</dbReference>
<gene>
    <name evidence="6" type="ORF">GCM10012278_10590</name>
</gene>
<dbReference type="PROSITE" id="PS50977">
    <property type="entry name" value="HTH_TETR_2"/>
    <property type="match status" value="1"/>
</dbReference>
<protein>
    <recommendedName>
        <fullName evidence="5">HTH tetR-type domain-containing protein</fullName>
    </recommendedName>
</protein>
<dbReference type="Proteomes" id="UP000660745">
    <property type="component" value="Unassembled WGS sequence"/>
</dbReference>
<dbReference type="GO" id="GO:0000976">
    <property type="term" value="F:transcription cis-regulatory region binding"/>
    <property type="evidence" value="ECO:0007669"/>
    <property type="project" value="TreeGrafter"/>
</dbReference>
<reference evidence="6" key="2">
    <citation type="submission" date="2020-09" db="EMBL/GenBank/DDBJ databases">
        <authorList>
            <person name="Sun Q."/>
            <person name="Zhou Y."/>
        </authorList>
    </citation>
    <scope>NUCLEOTIDE SEQUENCE</scope>
    <source>
        <strain evidence="6">CGMCC 4.7430</strain>
    </source>
</reference>
<accession>A0A918A0F0</accession>